<dbReference type="AlphaFoldDB" id="E4TM37"/>
<dbReference type="HOGENOM" id="CLU_075053_9_2_10"/>
<dbReference type="InterPro" id="IPR018490">
    <property type="entry name" value="cNMP-bd_dom_sf"/>
</dbReference>
<dbReference type="OrthoDB" id="667553at2"/>
<reference evidence="2 3" key="1">
    <citation type="journal article" date="2011" name="Stand. Genomic Sci.">
        <title>Complete genome sequence of Marivirga tractuosa type strain (H-43).</title>
        <authorList>
            <person name="Pagani I."/>
            <person name="Chertkov O."/>
            <person name="Lapidus A."/>
            <person name="Lucas S."/>
            <person name="Del Rio T.G."/>
            <person name="Tice H."/>
            <person name="Copeland A."/>
            <person name="Cheng J.F."/>
            <person name="Nolan M."/>
            <person name="Saunders E."/>
            <person name="Pitluck S."/>
            <person name="Held B."/>
            <person name="Goodwin L."/>
            <person name="Liolios K."/>
            <person name="Ovchinikova G."/>
            <person name="Ivanova N."/>
            <person name="Mavromatis K."/>
            <person name="Pati A."/>
            <person name="Chen A."/>
            <person name="Palaniappan K."/>
            <person name="Land M."/>
            <person name="Hauser L."/>
            <person name="Jeffries C.D."/>
            <person name="Detter J.C."/>
            <person name="Han C."/>
            <person name="Tapia R."/>
            <person name="Ngatchou-Djao O.D."/>
            <person name="Rohde M."/>
            <person name="Goker M."/>
            <person name="Spring S."/>
            <person name="Sikorski J."/>
            <person name="Woyke T."/>
            <person name="Bristow J."/>
            <person name="Eisen J.A."/>
            <person name="Markowitz V."/>
            <person name="Hugenholtz P."/>
            <person name="Klenk H.P."/>
            <person name="Kyrpides N.C."/>
        </authorList>
    </citation>
    <scope>NUCLEOTIDE SEQUENCE [LARGE SCALE GENOMIC DNA]</scope>
    <source>
        <strain evidence="3">ATCC 23168 / DSM 4126 / NBRC 15989 / NCIMB 1408 / VKM B-1430 / H-43</strain>
    </source>
</reference>
<proteinExistence type="predicted"/>
<evidence type="ECO:0000313" key="3">
    <source>
        <dbReference type="Proteomes" id="UP000008720"/>
    </source>
</evidence>
<dbReference type="InterPro" id="IPR000595">
    <property type="entry name" value="cNMP-bd_dom"/>
</dbReference>
<dbReference type="STRING" id="643867.Ftrac_1323"/>
<evidence type="ECO:0000313" key="2">
    <source>
        <dbReference type="EMBL" id="ADR21313.1"/>
    </source>
</evidence>
<feature type="domain" description="Cyclic nucleotide-binding" evidence="1">
    <location>
        <begin position="11"/>
        <end position="57"/>
    </location>
</feature>
<dbReference type="Gene3D" id="2.60.120.10">
    <property type="entry name" value="Jelly Rolls"/>
    <property type="match status" value="1"/>
</dbReference>
<dbReference type="eggNOG" id="COG0664">
    <property type="taxonomic scope" value="Bacteria"/>
</dbReference>
<accession>E4TM37</accession>
<dbReference type="SUPFAM" id="SSF51206">
    <property type="entry name" value="cAMP-binding domain-like"/>
    <property type="match status" value="1"/>
</dbReference>
<protein>
    <submittedName>
        <fullName evidence="2">Transcriptional regulator, Crp/Fnr family</fullName>
    </submittedName>
</protein>
<evidence type="ECO:0000259" key="1">
    <source>
        <dbReference type="PROSITE" id="PS50042"/>
    </source>
</evidence>
<dbReference type="EMBL" id="CP002349">
    <property type="protein sequence ID" value="ADR21313.1"/>
    <property type="molecule type" value="Genomic_DNA"/>
</dbReference>
<gene>
    <name evidence="2" type="ordered locus">Ftrac_1323</name>
</gene>
<dbReference type="PROSITE" id="PS50042">
    <property type="entry name" value="CNMP_BINDING_3"/>
    <property type="match status" value="1"/>
</dbReference>
<sequence length="192" mass="22378">MTDSVIDYFKKITNLSSEESKILSESMLLKTFEKGSFLIKEGQYENESFLVMKGLVRQYKNVDGNDVTTNFFTEEQWIINFETVEGKSISKYNLLCVEDTTVVIGDEKKAVKLFQQFPKFERVSRQIMETVFKEQQEQMVSHLTDKPENRYLKLLAARPDIFQRVAQYDIASYIGVKPESLSRIRKKLAQKS</sequence>
<organism evidence="2 3">
    <name type="scientific">Marivirga tractuosa (strain ATCC 23168 / DSM 4126 / NBRC 15989 / NCIMB 1408 / VKM B-1430 / H-43)</name>
    <name type="common">Microscilla tractuosa</name>
    <name type="synonym">Flexibacter tractuosus</name>
    <dbReference type="NCBI Taxonomy" id="643867"/>
    <lineage>
        <taxon>Bacteria</taxon>
        <taxon>Pseudomonadati</taxon>
        <taxon>Bacteroidota</taxon>
        <taxon>Cytophagia</taxon>
        <taxon>Cytophagales</taxon>
        <taxon>Marivirgaceae</taxon>
        <taxon>Marivirga</taxon>
    </lineage>
</organism>
<dbReference type="Proteomes" id="UP000008720">
    <property type="component" value="Chromosome"/>
</dbReference>
<dbReference type="KEGG" id="mtt:Ftrac_1323"/>
<keyword evidence="3" id="KW-1185">Reference proteome</keyword>
<name>E4TM37_MARTH</name>
<dbReference type="Pfam" id="PF00027">
    <property type="entry name" value="cNMP_binding"/>
    <property type="match status" value="1"/>
</dbReference>
<dbReference type="InterPro" id="IPR014710">
    <property type="entry name" value="RmlC-like_jellyroll"/>
</dbReference>
<dbReference type="RefSeq" id="WP_013453462.1">
    <property type="nucleotide sequence ID" value="NC_014759.1"/>
</dbReference>